<sequence length="210" mass="23882">MSFASGHRGVPVCPIDWSKSSGSSRVRYIFLQTYLDVYKQSDKNRQRGQLKFIKVNQSSSRSTNMAQLALHALTGFLSLVYIAMGVVKLYPVSQQMAFAVTRSFQAYAKVCPTVLFGYIPEPQKYHMTIGVWEACCGLALLVGDRELKQGASGILLVIMGVMITSNVIIKDYSTMFFFAMHFFFLSFLFAKYRRRSQPVKTEEEENFKKE</sequence>
<dbReference type="AlphaFoldDB" id="A0A210QJW3"/>
<accession>A0A210QJW3</accession>
<evidence type="ECO:0000256" key="1">
    <source>
        <dbReference type="ARBA" id="ARBA00004141"/>
    </source>
</evidence>
<evidence type="ECO:0000313" key="7">
    <source>
        <dbReference type="EMBL" id="OWF49043.1"/>
    </source>
</evidence>
<feature type="transmembrane region" description="Helical" evidence="6">
    <location>
        <begin position="125"/>
        <end position="143"/>
    </location>
</feature>
<comment type="similarity">
    <text evidence="2">Belongs to the DoxX family.</text>
</comment>
<name>A0A210QJW3_MIZYE</name>
<evidence type="ECO:0000256" key="3">
    <source>
        <dbReference type="ARBA" id="ARBA00022692"/>
    </source>
</evidence>
<dbReference type="GO" id="GO:0016020">
    <property type="term" value="C:membrane"/>
    <property type="evidence" value="ECO:0007669"/>
    <property type="project" value="UniProtKB-SubCell"/>
</dbReference>
<organism evidence="7 8">
    <name type="scientific">Mizuhopecten yessoensis</name>
    <name type="common">Japanese scallop</name>
    <name type="synonym">Patinopecten yessoensis</name>
    <dbReference type="NCBI Taxonomy" id="6573"/>
    <lineage>
        <taxon>Eukaryota</taxon>
        <taxon>Metazoa</taxon>
        <taxon>Spiralia</taxon>
        <taxon>Lophotrochozoa</taxon>
        <taxon>Mollusca</taxon>
        <taxon>Bivalvia</taxon>
        <taxon>Autobranchia</taxon>
        <taxon>Pteriomorphia</taxon>
        <taxon>Pectinida</taxon>
        <taxon>Pectinoidea</taxon>
        <taxon>Pectinidae</taxon>
        <taxon>Mizuhopecten</taxon>
    </lineage>
</organism>
<comment type="subcellular location">
    <subcellularLocation>
        <location evidence="1">Membrane</location>
        <topology evidence="1">Multi-pass membrane protein</topology>
    </subcellularLocation>
</comment>
<dbReference type="PANTHER" id="PTHR13163">
    <property type="entry name" value="SPINAL CORD EXPRESSION PROTEIN 4"/>
    <property type="match status" value="1"/>
</dbReference>
<feature type="transmembrane region" description="Helical" evidence="6">
    <location>
        <begin position="150"/>
        <end position="169"/>
    </location>
</feature>
<evidence type="ECO:0000256" key="4">
    <source>
        <dbReference type="ARBA" id="ARBA00022989"/>
    </source>
</evidence>
<feature type="transmembrane region" description="Helical" evidence="6">
    <location>
        <begin position="68"/>
        <end position="90"/>
    </location>
</feature>
<comment type="caution">
    <text evidence="7">The sequence shown here is derived from an EMBL/GenBank/DDBJ whole genome shotgun (WGS) entry which is preliminary data.</text>
</comment>
<dbReference type="OrthoDB" id="10405719at2759"/>
<evidence type="ECO:0008006" key="9">
    <source>
        <dbReference type="Google" id="ProtNLM"/>
    </source>
</evidence>
<keyword evidence="8" id="KW-1185">Reference proteome</keyword>
<protein>
    <recommendedName>
        <fullName evidence="9">Transmembrane protein 35B</fullName>
    </recommendedName>
</protein>
<dbReference type="PANTHER" id="PTHR13163:SF2">
    <property type="entry name" value="TRANSMEMBRANE PROTEIN 35B"/>
    <property type="match status" value="1"/>
</dbReference>
<keyword evidence="3 6" id="KW-0812">Transmembrane</keyword>
<dbReference type="EMBL" id="NEDP02003293">
    <property type="protein sequence ID" value="OWF49043.1"/>
    <property type="molecule type" value="Genomic_DNA"/>
</dbReference>
<reference evidence="7 8" key="1">
    <citation type="journal article" date="2017" name="Nat. Ecol. Evol.">
        <title>Scallop genome provides insights into evolution of bilaterian karyotype and development.</title>
        <authorList>
            <person name="Wang S."/>
            <person name="Zhang J."/>
            <person name="Jiao W."/>
            <person name="Li J."/>
            <person name="Xun X."/>
            <person name="Sun Y."/>
            <person name="Guo X."/>
            <person name="Huan P."/>
            <person name="Dong B."/>
            <person name="Zhang L."/>
            <person name="Hu X."/>
            <person name="Sun X."/>
            <person name="Wang J."/>
            <person name="Zhao C."/>
            <person name="Wang Y."/>
            <person name="Wang D."/>
            <person name="Huang X."/>
            <person name="Wang R."/>
            <person name="Lv J."/>
            <person name="Li Y."/>
            <person name="Zhang Z."/>
            <person name="Liu B."/>
            <person name="Lu W."/>
            <person name="Hui Y."/>
            <person name="Liang J."/>
            <person name="Zhou Z."/>
            <person name="Hou R."/>
            <person name="Li X."/>
            <person name="Liu Y."/>
            <person name="Li H."/>
            <person name="Ning X."/>
            <person name="Lin Y."/>
            <person name="Zhao L."/>
            <person name="Xing Q."/>
            <person name="Dou J."/>
            <person name="Li Y."/>
            <person name="Mao J."/>
            <person name="Guo H."/>
            <person name="Dou H."/>
            <person name="Li T."/>
            <person name="Mu C."/>
            <person name="Jiang W."/>
            <person name="Fu Q."/>
            <person name="Fu X."/>
            <person name="Miao Y."/>
            <person name="Liu J."/>
            <person name="Yu Q."/>
            <person name="Li R."/>
            <person name="Liao H."/>
            <person name="Li X."/>
            <person name="Kong Y."/>
            <person name="Jiang Z."/>
            <person name="Chourrout D."/>
            <person name="Li R."/>
            <person name="Bao Z."/>
        </authorList>
    </citation>
    <scope>NUCLEOTIDE SEQUENCE [LARGE SCALE GENOMIC DNA]</scope>
    <source>
        <strain evidence="7 8">PY_sf001</strain>
    </source>
</reference>
<feature type="transmembrane region" description="Helical" evidence="6">
    <location>
        <begin position="175"/>
        <end position="192"/>
    </location>
</feature>
<keyword evidence="4 6" id="KW-1133">Transmembrane helix</keyword>
<keyword evidence="5 6" id="KW-0472">Membrane</keyword>
<evidence type="ECO:0000313" key="8">
    <source>
        <dbReference type="Proteomes" id="UP000242188"/>
    </source>
</evidence>
<proteinExistence type="inferred from homology"/>
<dbReference type="Proteomes" id="UP000242188">
    <property type="component" value="Unassembled WGS sequence"/>
</dbReference>
<dbReference type="InterPro" id="IPR040399">
    <property type="entry name" value="TMEM35A/B"/>
</dbReference>
<evidence type="ECO:0000256" key="5">
    <source>
        <dbReference type="ARBA" id="ARBA00023136"/>
    </source>
</evidence>
<evidence type="ECO:0000256" key="6">
    <source>
        <dbReference type="SAM" id="Phobius"/>
    </source>
</evidence>
<evidence type="ECO:0000256" key="2">
    <source>
        <dbReference type="ARBA" id="ARBA00006679"/>
    </source>
</evidence>
<gene>
    <name evidence="7" type="ORF">KP79_PYT07022</name>
</gene>